<dbReference type="Pfam" id="PF14114">
    <property type="entry name" value="DUF4286"/>
    <property type="match status" value="1"/>
</dbReference>
<keyword evidence="2" id="KW-1185">Reference proteome</keyword>
<proteinExistence type="predicted"/>
<dbReference type="OrthoDB" id="34442at2"/>
<name>A0A371K0Q9_9GAMM</name>
<dbReference type="RefSeq" id="WP_115860066.1">
    <property type="nucleotide sequence ID" value="NZ_QTSU01000002.1"/>
</dbReference>
<sequence length="103" mass="11571">MSTVYEVDLDLDAAIAEDYLAWLREHVAEILALPGFVDAQIQAVRDPAPASDRVRLCVSYRLDGPASLEAYLRDHAPRLRAQGMERFGGRFSASRRVMDILPR</sequence>
<evidence type="ECO:0000313" key="2">
    <source>
        <dbReference type="Proteomes" id="UP000264492"/>
    </source>
</evidence>
<gene>
    <name evidence="1" type="ORF">DX914_14975</name>
</gene>
<reference evidence="1 2" key="1">
    <citation type="submission" date="2018-08" db="EMBL/GenBank/DDBJ databases">
        <title>Lysobacter sp. zong2l5, whole genome shotgun sequence.</title>
        <authorList>
            <person name="Zhang X."/>
            <person name="Feng G."/>
            <person name="Zhu H."/>
        </authorList>
    </citation>
    <scope>NUCLEOTIDE SEQUENCE [LARGE SCALE GENOMIC DNA]</scope>
    <source>
        <strain evidence="2">zong2l5</strain>
    </source>
</reference>
<dbReference type="InterPro" id="IPR025563">
    <property type="entry name" value="DUF4286"/>
</dbReference>
<dbReference type="Proteomes" id="UP000264492">
    <property type="component" value="Unassembled WGS sequence"/>
</dbReference>
<evidence type="ECO:0000313" key="1">
    <source>
        <dbReference type="EMBL" id="RDZ27521.1"/>
    </source>
</evidence>
<accession>A0A371K0Q9</accession>
<dbReference type="EMBL" id="QTSU01000002">
    <property type="protein sequence ID" value="RDZ27521.1"/>
    <property type="molecule type" value="Genomic_DNA"/>
</dbReference>
<organism evidence="1 2">
    <name type="scientific">Lysobacter silvisoli</name>
    <dbReference type="NCBI Taxonomy" id="2293254"/>
    <lineage>
        <taxon>Bacteria</taxon>
        <taxon>Pseudomonadati</taxon>
        <taxon>Pseudomonadota</taxon>
        <taxon>Gammaproteobacteria</taxon>
        <taxon>Lysobacterales</taxon>
        <taxon>Lysobacteraceae</taxon>
        <taxon>Lysobacter</taxon>
    </lineage>
</organism>
<dbReference type="AlphaFoldDB" id="A0A371K0Q9"/>
<comment type="caution">
    <text evidence="1">The sequence shown here is derived from an EMBL/GenBank/DDBJ whole genome shotgun (WGS) entry which is preliminary data.</text>
</comment>
<protein>
    <submittedName>
        <fullName evidence="1">DUF4286 family protein</fullName>
    </submittedName>
</protein>